<evidence type="ECO:0000313" key="1">
    <source>
        <dbReference type="EMBL" id="KRZ80772.1"/>
    </source>
</evidence>
<name>A0A0V1N9S5_9BILA</name>
<protein>
    <submittedName>
        <fullName evidence="1">Uncharacterized protein</fullName>
    </submittedName>
</protein>
<proteinExistence type="predicted"/>
<dbReference type="EMBL" id="JYDO01000001">
    <property type="protein sequence ID" value="KRZ80772.1"/>
    <property type="molecule type" value="Genomic_DNA"/>
</dbReference>
<reference evidence="1 2" key="1">
    <citation type="submission" date="2015-01" db="EMBL/GenBank/DDBJ databases">
        <title>Evolution of Trichinella species and genotypes.</title>
        <authorList>
            <person name="Korhonen P.K."/>
            <person name="Edoardo P."/>
            <person name="Giuseppe L.R."/>
            <person name="Gasser R.B."/>
        </authorList>
    </citation>
    <scope>NUCLEOTIDE SEQUENCE [LARGE SCALE GENOMIC DNA]</scope>
    <source>
        <strain evidence="1">ISS1980</strain>
    </source>
</reference>
<gene>
    <name evidence="1" type="ORF">T10_6846</name>
</gene>
<keyword evidence="2" id="KW-1185">Reference proteome</keyword>
<organism evidence="1 2">
    <name type="scientific">Trichinella papuae</name>
    <dbReference type="NCBI Taxonomy" id="268474"/>
    <lineage>
        <taxon>Eukaryota</taxon>
        <taxon>Metazoa</taxon>
        <taxon>Ecdysozoa</taxon>
        <taxon>Nematoda</taxon>
        <taxon>Enoplea</taxon>
        <taxon>Dorylaimia</taxon>
        <taxon>Trichinellida</taxon>
        <taxon>Trichinellidae</taxon>
        <taxon>Trichinella</taxon>
    </lineage>
</organism>
<dbReference type="Proteomes" id="UP000054843">
    <property type="component" value="Unassembled WGS sequence"/>
</dbReference>
<sequence>MTFSEKSTAEQRTKKQSPCSCLTGKQAVAGDPNDAECLFNDDLNTSKSHMYEALLITKLTKLHPALEQY</sequence>
<accession>A0A0V1N9S5</accession>
<comment type="caution">
    <text evidence="1">The sequence shown here is derived from an EMBL/GenBank/DDBJ whole genome shotgun (WGS) entry which is preliminary data.</text>
</comment>
<dbReference type="AlphaFoldDB" id="A0A0V1N9S5"/>
<evidence type="ECO:0000313" key="2">
    <source>
        <dbReference type="Proteomes" id="UP000054843"/>
    </source>
</evidence>